<sequence length="78" mass="9556">MNTQTSLQLYSAENSNTLKVQEQEHLIKYIQMLLMDMMMQIKIKCSETKYTQLIFESKFYWFFKNQAIIDIPKYYSYF</sequence>
<dbReference type="Proteomes" id="UP000688137">
    <property type="component" value="Unassembled WGS sequence"/>
</dbReference>
<keyword evidence="2" id="KW-1185">Reference proteome</keyword>
<evidence type="ECO:0000313" key="2">
    <source>
        <dbReference type="Proteomes" id="UP000688137"/>
    </source>
</evidence>
<accession>A0A8S1LYK7</accession>
<comment type="caution">
    <text evidence="1">The sequence shown here is derived from an EMBL/GenBank/DDBJ whole genome shotgun (WGS) entry which is preliminary data.</text>
</comment>
<reference evidence="1" key="1">
    <citation type="submission" date="2021-01" db="EMBL/GenBank/DDBJ databases">
        <authorList>
            <consortium name="Genoscope - CEA"/>
            <person name="William W."/>
        </authorList>
    </citation>
    <scope>NUCLEOTIDE SEQUENCE</scope>
</reference>
<proteinExistence type="predicted"/>
<gene>
    <name evidence="1" type="ORF">PPRIM_AZ9-3.1.T0460279</name>
</gene>
<name>A0A8S1LYK7_PARPR</name>
<dbReference type="AlphaFoldDB" id="A0A8S1LYK7"/>
<evidence type="ECO:0000313" key="1">
    <source>
        <dbReference type="EMBL" id="CAD8071065.1"/>
    </source>
</evidence>
<organism evidence="1 2">
    <name type="scientific">Paramecium primaurelia</name>
    <dbReference type="NCBI Taxonomy" id="5886"/>
    <lineage>
        <taxon>Eukaryota</taxon>
        <taxon>Sar</taxon>
        <taxon>Alveolata</taxon>
        <taxon>Ciliophora</taxon>
        <taxon>Intramacronucleata</taxon>
        <taxon>Oligohymenophorea</taxon>
        <taxon>Peniculida</taxon>
        <taxon>Parameciidae</taxon>
        <taxon>Paramecium</taxon>
    </lineage>
</organism>
<protein>
    <submittedName>
        <fullName evidence="1">Uncharacterized protein</fullName>
    </submittedName>
</protein>
<dbReference type="EMBL" id="CAJJDM010000046">
    <property type="protein sequence ID" value="CAD8071065.1"/>
    <property type="molecule type" value="Genomic_DNA"/>
</dbReference>